<evidence type="ECO:0008006" key="2">
    <source>
        <dbReference type="Google" id="ProtNLM"/>
    </source>
</evidence>
<accession>X1Q075</accession>
<gene>
    <name evidence="1" type="ORF">S12H4_10177</name>
</gene>
<protein>
    <recommendedName>
        <fullName evidence="2">Core-binding (CB) domain-containing protein</fullName>
    </recommendedName>
</protein>
<evidence type="ECO:0000313" key="1">
    <source>
        <dbReference type="EMBL" id="GAI61608.1"/>
    </source>
</evidence>
<sequence length="274" mass="30869">MASEVDIVHEAKIKCWQCPKAVTLKFHRVYTPDKRHWEGVCPCGTKNYIYRPSWDKDEPSQEAEPREIQGSSVLQAPVVHVDGFYGPSTDHCKAALYDQLLIANGKLGHEVAHILHPLATMSPEEIQDTFRPDSLEEIFLSGSQKVVLKALENISELGLLPLSIKETGGVKSPDYVSQELTEAAGKSIETKTVIESLLQLKRHRRLAADTLKTYMKCWSYFERRFPCLPVSRQSVLEHLAHFDGETGRTRQKHHDALGMLFKHGAAFFGLPNPL</sequence>
<organism evidence="1">
    <name type="scientific">marine sediment metagenome</name>
    <dbReference type="NCBI Taxonomy" id="412755"/>
    <lineage>
        <taxon>unclassified sequences</taxon>
        <taxon>metagenomes</taxon>
        <taxon>ecological metagenomes</taxon>
    </lineage>
</organism>
<dbReference type="AlphaFoldDB" id="X1Q075"/>
<feature type="non-terminal residue" evidence="1">
    <location>
        <position position="274"/>
    </location>
</feature>
<comment type="caution">
    <text evidence="1">The sequence shown here is derived from an EMBL/GenBank/DDBJ whole genome shotgun (WGS) entry which is preliminary data.</text>
</comment>
<name>X1Q075_9ZZZZ</name>
<proteinExistence type="predicted"/>
<dbReference type="EMBL" id="BARW01004296">
    <property type="protein sequence ID" value="GAI61608.1"/>
    <property type="molecule type" value="Genomic_DNA"/>
</dbReference>
<reference evidence="1" key="1">
    <citation type="journal article" date="2014" name="Front. Microbiol.">
        <title>High frequency of phylogenetically diverse reductive dehalogenase-homologous genes in deep subseafloor sedimentary metagenomes.</title>
        <authorList>
            <person name="Kawai M."/>
            <person name="Futagami T."/>
            <person name="Toyoda A."/>
            <person name="Takaki Y."/>
            <person name="Nishi S."/>
            <person name="Hori S."/>
            <person name="Arai W."/>
            <person name="Tsubouchi T."/>
            <person name="Morono Y."/>
            <person name="Uchiyama I."/>
            <person name="Ito T."/>
            <person name="Fujiyama A."/>
            <person name="Inagaki F."/>
            <person name="Takami H."/>
        </authorList>
    </citation>
    <scope>NUCLEOTIDE SEQUENCE</scope>
    <source>
        <strain evidence="1">Expedition CK06-06</strain>
    </source>
</reference>